<dbReference type="FunFam" id="1.20.1560.10:FF:000006">
    <property type="entry name" value="ATP-binding cassette, sub-family C (CFTR/MRP), member 9"/>
    <property type="match status" value="1"/>
</dbReference>
<organism evidence="16 17">
    <name type="scientific">Oreochromis aureus</name>
    <name type="common">Israeli tilapia</name>
    <name type="synonym">Chromis aureus</name>
    <dbReference type="NCBI Taxonomy" id="47969"/>
    <lineage>
        <taxon>Eukaryota</taxon>
        <taxon>Metazoa</taxon>
        <taxon>Chordata</taxon>
        <taxon>Craniata</taxon>
        <taxon>Vertebrata</taxon>
        <taxon>Euteleostomi</taxon>
        <taxon>Actinopterygii</taxon>
        <taxon>Neopterygii</taxon>
        <taxon>Teleostei</taxon>
        <taxon>Neoteleostei</taxon>
        <taxon>Acanthomorphata</taxon>
        <taxon>Ovalentaria</taxon>
        <taxon>Cichlomorphae</taxon>
        <taxon>Cichliformes</taxon>
        <taxon>Cichlidae</taxon>
        <taxon>African cichlids</taxon>
        <taxon>Pseudocrenilabrinae</taxon>
        <taxon>Oreochromini</taxon>
        <taxon>Oreochromis</taxon>
    </lineage>
</organism>
<evidence type="ECO:0000256" key="9">
    <source>
        <dbReference type="ARBA" id="ARBA00023136"/>
    </source>
</evidence>
<dbReference type="PRINTS" id="PR01092">
    <property type="entry name" value="SULFNYLUREAR"/>
</dbReference>
<feature type="transmembrane region" description="Helical" evidence="13">
    <location>
        <begin position="366"/>
        <end position="383"/>
    </location>
</feature>
<dbReference type="GO" id="GO:0032991">
    <property type="term" value="C:protein-containing complex"/>
    <property type="evidence" value="ECO:0007669"/>
    <property type="project" value="UniProtKB-ARBA"/>
</dbReference>
<evidence type="ECO:0000256" key="6">
    <source>
        <dbReference type="ARBA" id="ARBA00022741"/>
    </source>
</evidence>
<feature type="transmembrane region" description="Helical" evidence="13">
    <location>
        <begin position="551"/>
        <end position="580"/>
    </location>
</feature>
<evidence type="ECO:0000256" key="1">
    <source>
        <dbReference type="ARBA" id="ARBA00004370"/>
    </source>
</evidence>
<keyword evidence="4 13" id="KW-0812">Transmembrane</keyword>
<evidence type="ECO:0000313" key="16">
    <source>
        <dbReference type="Ensembl" id="ENSOABP00000056340.2"/>
    </source>
</evidence>
<evidence type="ECO:0000259" key="14">
    <source>
        <dbReference type="PROSITE" id="PS50893"/>
    </source>
</evidence>
<dbReference type="InterPro" id="IPR000388">
    <property type="entry name" value="ABCC8/9"/>
</dbReference>
<comment type="similarity">
    <text evidence="2">Belongs to the ABC transporter superfamily. ABCC family. Conjugate transporter (TC 3.A.1.208) subfamily.</text>
</comment>
<feature type="domain" description="ABC transmembrane type-1" evidence="15">
    <location>
        <begin position="315"/>
        <end position="617"/>
    </location>
</feature>
<feature type="domain" description="ABC transporter" evidence="14">
    <location>
        <begin position="1206"/>
        <end position="1440"/>
    </location>
</feature>
<dbReference type="InterPro" id="IPR027417">
    <property type="entry name" value="P-loop_NTPase"/>
</dbReference>
<feature type="transmembrane region" description="Helical" evidence="13">
    <location>
        <begin position="586"/>
        <end position="608"/>
    </location>
</feature>
<dbReference type="InterPro" id="IPR003439">
    <property type="entry name" value="ABC_transporter-like_ATP-bd"/>
</dbReference>
<gene>
    <name evidence="16" type="primary">ABCC8</name>
</gene>
<dbReference type="InterPro" id="IPR017871">
    <property type="entry name" value="ABC_transporter-like_CS"/>
</dbReference>
<feature type="transmembrane region" description="Helical" evidence="13">
    <location>
        <begin position="47"/>
        <end position="66"/>
    </location>
</feature>
<dbReference type="Proteomes" id="UP000472276">
    <property type="component" value="Unassembled WGS sequence"/>
</dbReference>
<dbReference type="PRINTS" id="PR01093">
    <property type="entry name" value="SULFNYLUR1"/>
</dbReference>
<keyword evidence="9 13" id="KW-0472">Membrane</keyword>
<dbReference type="CDD" id="cd18591">
    <property type="entry name" value="ABC_6TM_SUR1_D1_like"/>
    <property type="match status" value="1"/>
</dbReference>
<feature type="transmembrane region" description="Helical" evidence="13">
    <location>
        <begin position="87"/>
        <end position="107"/>
    </location>
</feature>
<dbReference type="InterPro" id="IPR036640">
    <property type="entry name" value="ABC1_TM_sf"/>
</dbReference>
<sequence length="1443" mass="161896">MLFTGMARKSPGSTMSLAFCGNENNSMAYNVDRGVLNNGCFLDALNVVPHVFVLFITFPILFIGWGSQSSKVHIHHSTWLHFPGHNLRWLLTFILLFILVCEIAEGIVSDGYVCQSLHLHLYMPAALAFMAGITSIVYYHNIETSNFPKLLLALLIYWVLAFIMKTIKFAKYTEHGIGPRQLRYCITGLLVLLYGLLLTVEINVILGRRYMCFANPTEVKPPEDLQDLGVRFLQPFVNLLSKATYWWMNTFITSAHKRPIDLKVIGKLPIAMRALTNYIKLRKAFEDQKRPQGIAPQGPKWIWQALRKAFGRPLILSITFRFLADLLGFAGPLCISGIVHHISKDNRTIQPPIKLLGIYFISSKEFLENAYVLAVLLFFALLLQRTFLQASYYVAIETGINLRGAIQTKIYNKIMRLCTSTMSMGELTVGQICNLVAIDTNQLMWFFFLCPNLWAMPVQIVVGVILLYYLLGISALIGATVIAVLAPVQYFVATKLSQTQKSTLEYSSERLKKTNELLRGIKLLKLYAWERIFCDSVEETRVKELTSLQAFALYTSISIFMNAAIPIAAVLTTFVVHVHISEDADLSPAVAFASLSLFHILVTPLFLLSSVVRSTVKALVSVQKLSEFFSSDEIGDEQEPKATLPTGSSNHNQNRYQAVPLKVVNRKRPSRDDWNNYGSEGNHEGDGPFQDVDQDICIKISNGYFTWVDGAPTLSNVDIKIPFGKLTMIVGQVGCGKSSLLLAALGEMQRVSGTVTWNSPTDKDAAGDGDIRKRGPVAYASQKAWLLNATVVENITFEMPMIKSRYKAVIEACSLQPDIDILPQGDQTEIGERGIILSGGQKQRISVARALYQQTNVVFLDDPFSALDIHLSDHLMQDGILKLLREEKRTVVLVTHKLQYLPHADWIIAMKDGTIQTEGTLKDIQNSEPELFEQWKTLMNRQDQEFEKETVAESMTDLERKNLRRAMYSREAARTEEDEEEESVESEDDDNLSQVMRQRATIPWRSCGTYLSSAGLLLLSLLLLSQLLKHSLMVAIDYWLAHWTSHVIAAKKDASAHNCTIVQDCGFSHSWYLSVFSVLCCLGIVLCLATSVAVEWTASITNSLYDQLSPGLVGLGLTYALMVRVYWLSSMTFHFRLQIVWKCSSAPFLYQVSNYINWMVRNLADMEVQLGSVKRINGLLKTEPENYEGLLTVSQVPDGWPRQGEIKIQNLSVRYDATLKPVLKNVNAHINPGQKVGICGRTGSGKSSFSLAFFRMVDMFEGRIVIDNIDISKLPLQTLRSRLSIILQDPILFSGTIRFNLDPEMKATDEMLWEALEIAQLKPVVKSLPGGLDAIVTEGGENFSQGQRQLFCLARAFVRKSSILIMDEATASIDMATESILQKVVMTAFADRTVVIIAHRVHTILNADLVIVMKRGIILEYDRPQALLDKEDSVFASFVQADK</sequence>
<feature type="transmembrane region" description="Helical" evidence="13">
    <location>
        <begin position="475"/>
        <end position="493"/>
    </location>
</feature>
<dbReference type="PANTHER" id="PTHR24223">
    <property type="entry name" value="ATP-BINDING CASSETTE SUB-FAMILY C"/>
    <property type="match status" value="1"/>
</dbReference>
<keyword evidence="17" id="KW-1185">Reference proteome</keyword>
<keyword evidence="3" id="KW-0813">Transport</keyword>
<reference evidence="16" key="2">
    <citation type="submission" date="2025-09" db="UniProtKB">
        <authorList>
            <consortium name="Ensembl"/>
        </authorList>
    </citation>
    <scope>IDENTIFICATION</scope>
</reference>
<dbReference type="InterPro" id="IPR050173">
    <property type="entry name" value="ABC_transporter_C-like"/>
</dbReference>
<dbReference type="FunFam" id="3.40.50.300:FF:000197">
    <property type="entry name" value="ATP-binding cassette, sub-family C (CFTR/MRP), member 9"/>
    <property type="match status" value="1"/>
</dbReference>
<feature type="region of interest" description="Disordered" evidence="12">
    <location>
        <begin position="969"/>
        <end position="992"/>
    </location>
</feature>
<evidence type="ECO:0000256" key="5">
    <source>
        <dbReference type="ARBA" id="ARBA00022737"/>
    </source>
</evidence>
<evidence type="ECO:0000256" key="3">
    <source>
        <dbReference type="ARBA" id="ARBA00022448"/>
    </source>
</evidence>
<dbReference type="Ensembl" id="ENSOABT00000057765.2">
    <property type="protein sequence ID" value="ENSOABP00000056340.2"/>
    <property type="gene ID" value="ENSOABG00000024772.2"/>
</dbReference>
<dbReference type="GO" id="GO:0005886">
    <property type="term" value="C:plasma membrane"/>
    <property type="evidence" value="ECO:0007669"/>
    <property type="project" value="UniProtKB-ARBA"/>
</dbReference>
<dbReference type="SMART" id="SM00382">
    <property type="entry name" value="AAA"/>
    <property type="match status" value="2"/>
</dbReference>
<evidence type="ECO:0000256" key="8">
    <source>
        <dbReference type="ARBA" id="ARBA00022989"/>
    </source>
</evidence>
<dbReference type="SUPFAM" id="SSF52540">
    <property type="entry name" value="P-loop containing nucleoside triphosphate hydrolases"/>
    <property type="match status" value="2"/>
</dbReference>
<evidence type="ECO:0000256" key="13">
    <source>
        <dbReference type="SAM" id="Phobius"/>
    </source>
</evidence>
<dbReference type="FunFam" id="3.40.50.300:FF:000394">
    <property type="entry name" value="ATP-binding cassette, sub-family C (CFTR/MRP), member 9"/>
    <property type="match status" value="1"/>
</dbReference>
<proteinExistence type="inferred from homology"/>
<feature type="transmembrane region" description="Helical" evidence="13">
    <location>
        <begin position="119"/>
        <end position="138"/>
    </location>
</feature>
<dbReference type="InterPro" id="IPR000844">
    <property type="entry name" value="ABCC8"/>
</dbReference>
<dbReference type="PANTHER" id="PTHR24223:SF187">
    <property type="entry name" value="ATP-BINDING CASSETTE SUB-FAMILY C MEMBER 8"/>
    <property type="match status" value="1"/>
</dbReference>
<keyword evidence="10" id="KW-0675">Receptor</keyword>
<evidence type="ECO:0000313" key="17">
    <source>
        <dbReference type="Proteomes" id="UP000472276"/>
    </source>
</evidence>
<dbReference type="GO" id="GO:0016887">
    <property type="term" value="F:ATP hydrolysis activity"/>
    <property type="evidence" value="ECO:0007669"/>
    <property type="project" value="InterPro"/>
</dbReference>
<keyword evidence="11" id="KW-0325">Glycoprotein</keyword>
<dbReference type="CDD" id="cd03288">
    <property type="entry name" value="ABCC_SUR2"/>
    <property type="match status" value="1"/>
</dbReference>
<protein>
    <recommendedName>
        <fullName evidence="18">ATP-binding cassette, sub-family C (CFTR/MRP), member 8</fullName>
    </recommendedName>
</protein>
<dbReference type="PROSITE" id="PS00211">
    <property type="entry name" value="ABC_TRANSPORTER_1"/>
    <property type="match status" value="2"/>
</dbReference>
<feature type="transmembrane region" description="Helical" evidence="13">
    <location>
        <begin position="1007"/>
        <end position="1028"/>
    </location>
</feature>
<evidence type="ECO:0000256" key="12">
    <source>
        <dbReference type="SAM" id="MobiDB-lite"/>
    </source>
</evidence>
<name>A0A668VXN0_OREAU</name>
<dbReference type="InterPro" id="IPR003593">
    <property type="entry name" value="AAA+_ATPase"/>
</dbReference>
<evidence type="ECO:0000259" key="15">
    <source>
        <dbReference type="PROSITE" id="PS50929"/>
    </source>
</evidence>
<feature type="transmembrane region" description="Helical" evidence="13">
    <location>
        <begin position="150"/>
        <end position="169"/>
    </location>
</feature>
<feature type="domain" description="ABC transporter" evidence="14">
    <location>
        <begin position="698"/>
        <end position="937"/>
    </location>
</feature>
<feature type="region of interest" description="Disordered" evidence="12">
    <location>
        <begin position="668"/>
        <end position="688"/>
    </location>
</feature>
<keyword evidence="8 13" id="KW-1133">Transmembrane helix</keyword>
<dbReference type="InterPro" id="IPR011527">
    <property type="entry name" value="ABC1_TM_dom"/>
</dbReference>
<feature type="transmembrane region" description="Helical" evidence="13">
    <location>
        <begin position="445"/>
        <end position="469"/>
    </location>
</feature>
<keyword evidence="7" id="KW-0067">ATP-binding</keyword>
<keyword evidence="5" id="KW-0677">Repeat</keyword>
<dbReference type="PROSITE" id="PS50929">
    <property type="entry name" value="ABC_TM1F"/>
    <property type="match status" value="1"/>
</dbReference>
<dbReference type="Pfam" id="PF00005">
    <property type="entry name" value="ABC_tran"/>
    <property type="match status" value="2"/>
</dbReference>
<evidence type="ECO:0000256" key="4">
    <source>
        <dbReference type="ARBA" id="ARBA00022692"/>
    </source>
</evidence>
<accession>A0A668VXN0</accession>
<dbReference type="GO" id="GO:0008281">
    <property type="term" value="F:sulfonylurea receptor activity"/>
    <property type="evidence" value="ECO:0007669"/>
    <property type="project" value="InterPro"/>
</dbReference>
<feature type="transmembrane region" description="Helical" evidence="13">
    <location>
        <begin position="181"/>
        <end position="206"/>
    </location>
</feature>
<dbReference type="PROSITE" id="PS50893">
    <property type="entry name" value="ABC_TRANSPORTER_2"/>
    <property type="match status" value="2"/>
</dbReference>
<comment type="subcellular location">
    <subcellularLocation>
        <location evidence="1">Membrane</location>
    </subcellularLocation>
</comment>
<reference evidence="16" key="1">
    <citation type="submission" date="2025-08" db="UniProtKB">
        <authorList>
            <consortium name="Ensembl"/>
        </authorList>
    </citation>
    <scope>IDENTIFICATION</scope>
</reference>
<evidence type="ECO:0000256" key="2">
    <source>
        <dbReference type="ARBA" id="ARBA00009726"/>
    </source>
</evidence>
<dbReference type="OMA" id="ANTVVLW"/>
<evidence type="ECO:0000256" key="10">
    <source>
        <dbReference type="ARBA" id="ARBA00023170"/>
    </source>
</evidence>
<dbReference type="Gene3D" id="1.20.1560.10">
    <property type="entry name" value="ABC transporter type 1, transmembrane domain"/>
    <property type="match status" value="2"/>
</dbReference>
<evidence type="ECO:0000256" key="11">
    <source>
        <dbReference type="ARBA" id="ARBA00023180"/>
    </source>
</evidence>
<dbReference type="GO" id="GO:0140359">
    <property type="term" value="F:ABC-type transporter activity"/>
    <property type="evidence" value="ECO:0007669"/>
    <property type="project" value="InterPro"/>
</dbReference>
<feature type="transmembrane region" description="Helical" evidence="13">
    <location>
        <begin position="1071"/>
        <end position="1096"/>
    </location>
</feature>
<feature type="compositionally biased region" description="Acidic residues" evidence="12">
    <location>
        <begin position="976"/>
        <end position="991"/>
    </location>
</feature>
<evidence type="ECO:0000256" key="7">
    <source>
        <dbReference type="ARBA" id="ARBA00022840"/>
    </source>
</evidence>
<dbReference type="GO" id="GO:0006813">
    <property type="term" value="P:potassium ion transport"/>
    <property type="evidence" value="ECO:0007669"/>
    <property type="project" value="InterPro"/>
</dbReference>
<evidence type="ECO:0008006" key="18">
    <source>
        <dbReference type="Google" id="ProtNLM"/>
    </source>
</evidence>
<dbReference type="GO" id="GO:0005524">
    <property type="term" value="F:ATP binding"/>
    <property type="evidence" value="ECO:0007669"/>
    <property type="project" value="UniProtKB-KW"/>
</dbReference>
<dbReference type="Gene3D" id="3.40.50.300">
    <property type="entry name" value="P-loop containing nucleotide triphosphate hydrolases"/>
    <property type="match status" value="2"/>
</dbReference>
<dbReference type="Pfam" id="PF00664">
    <property type="entry name" value="ABC_membrane"/>
    <property type="match status" value="1"/>
</dbReference>
<dbReference type="SUPFAM" id="SSF90123">
    <property type="entry name" value="ABC transporter transmembrane region"/>
    <property type="match status" value="1"/>
</dbReference>
<feature type="transmembrane region" description="Helical" evidence="13">
    <location>
        <begin position="1108"/>
        <end position="1127"/>
    </location>
</feature>
<feature type="transmembrane region" description="Helical" evidence="13">
    <location>
        <begin position="322"/>
        <end position="342"/>
    </location>
</feature>
<keyword evidence="6" id="KW-0547">Nucleotide-binding</keyword>